<accession>A0A7C8M3E3</accession>
<gene>
    <name evidence="2" type="ORF">BDV95DRAFT_611834</name>
</gene>
<feature type="compositionally biased region" description="Basic and acidic residues" evidence="1">
    <location>
        <begin position="189"/>
        <end position="200"/>
    </location>
</feature>
<sequence length="217" mass="24901">MSPATIRHSFLDSVDDEGEALTDMREMIIATLEEVNGIQEPARRREKLSQAQLYIEAATSRFDAGWATWPILLGLFQDLGRLLLKHQIGQDQLPLPRIQVDFKKRTLRVSRRNRELQDMATLPKAPQGKRKRDALSDSTVTRRFTKKQKVSKPAEERITKAARLAARTKRKPAVVGTKRKRNPPATQPENDKSDGWDKQQSEDIFSFLMKVREERGI</sequence>
<dbReference type="Proteomes" id="UP000481861">
    <property type="component" value="Unassembled WGS sequence"/>
</dbReference>
<keyword evidence="3" id="KW-1185">Reference proteome</keyword>
<feature type="region of interest" description="Disordered" evidence="1">
    <location>
        <begin position="122"/>
        <end position="200"/>
    </location>
</feature>
<name>A0A7C8M3E3_9PLEO</name>
<organism evidence="2 3">
    <name type="scientific">Massariosphaeria phaeospora</name>
    <dbReference type="NCBI Taxonomy" id="100035"/>
    <lineage>
        <taxon>Eukaryota</taxon>
        <taxon>Fungi</taxon>
        <taxon>Dikarya</taxon>
        <taxon>Ascomycota</taxon>
        <taxon>Pezizomycotina</taxon>
        <taxon>Dothideomycetes</taxon>
        <taxon>Pleosporomycetidae</taxon>
        <taxon>Pleosporales</taxon>
        <taxon>Pleosporales incertae sedis</taxon>
        <taxon>Massariosphaeria</taxon>
    </lineage>
</organism>
<comment type="caution">
    <text evidence="2">The sequence shown here is derived from an EMBL/GenBank/DDBJ whole genome shotgun (WGS) entry which is preliminary data.</text>
</comment>
<dbReference type="AlphaFoldDB" id="A0A7C8M3E3"/>
<dbReference type="EMBL" id="JAADJZ010000028">
    <property type="protein sequence ID" value="KAF2866375.1"/>
    <property type="molecule type" value="Genomic_DNA"/>
</dbReference>
<proteinExistence type="predicted"/>
<protein>
    <submittedName>
        <fullName evidence="2">Uncharacterized protein</fullName>
    </submittedName>
</protein>
<feature type="compositionally biased region" description="Basic residues" evidence="1">
    <location>
        <begin position="166"/>
        <end position="182"/>
    </location>
</feature>
<evidence type="ECO:0000256" key="1">
    <source>
        <dbReference type="SAM" id="MobiDB-lite"/>
    </source>
</evidence>
<evidence type="ECO:0000313" key="2">
    <source>
        <dbReference type="EMBL" id="KAF2866375.1"/>
    </source>
</evidence>
<reference evidence="2 3" key="1">
    <citation type="submission" date="2020-01" db="EMBL/GenBank/DDBJ databases">
        <authorList>
            <consortium name="DOE Joint Genome Institute"/>
            <person name="Haridas S."/>
            <person name="Albert R."/>
            <person name="Binder M."/>
            <person name="Bloem J."/>
            <person name="Labutti K."/>
            <person name="Salamov A."/>
            <person name="Andreopoulos B."/>
            <person name="Baker S.E."/>
            <person name="Barry K."/>
            <person name="Bills G."/>
            <person name="Bluhm B.H."/>
            <person name="Cannon C."/>
            <person name="Castanera R."/>
            <person name="Culley D.E."/>
            <person name="Daum C."/>
            <person name="Ezra D."/>
            <person name="Gonzalez J.B."/>
            <person name="Henrissat B."/>
            <person name="Kuo A."/>
            <person name="Liang C."/>
            <person name="Lipzen A."/>
            <person name="Lutzoni F."/>
            <person name="Magnuson J."/>
            <person name="Mondo S."/>
            <person name="Nolan M."/>
            <person name="Ohm R."/>
            <person name="Pangilinan J."/>
            <person name="Park H.-J.H."/>
            <person name="Ramirez L."/>
            <person name="Alfaro M."/>
            <person name="Sun H."/>
            <person name="Tritt A."/>
            <person name="Yoshinaga Y."/>
            <person name="Zwiers L.-H.L."/>
            <person name="Turgeon B.G."/>
            <person name="Goodwin S.B."/>
            <person name="Spatafora J.W."/>
            <person name="Crous P.W."/>
            <person name="Grigoriev I.V."/>
        </authorList>
    </citation>
    <scope>NUCLEOTIDE SEQUENCE [LARGE SCALE GENOMIC DNA]</scope>
    <source>
        <strain evidence="2 3">CBS 611.86</strain>
    </source>
</reference>
<evidence type="ECO:0000313" key="3">
    <source>
        <dbReference type="Proteomes" id="UP000481861"/>
    </source>
</evidence>